<keyword evidence="4" id="KW-1133">Transmembrane helix</keyword>
<dbReference type="GO" id="GO:0006355">
    <property type="term" value="P:regulation of DNA-templated transcription"/>
    <property type="evidence" value="ECO:0007669"/>
    <property type="project" value="InterPro"/>
</dbReference>
<feature type="domain" description="HTH luxR-type" evidence="5">
    <location>
        <begin position="411"/>
        <end position="476"/>
    </location>
</feature>
<dbReference type="PANTHER" id="PTHR44688">
    <property type="entry name" value="DNA-BINDING TRANSCRIPTIONAL ACTIVATOR DEVR_DOSR"/>
    <property type="match status" value="1"/>
</dbReference>
<dbReference type="InterPro" id="IPR036388">
    <property type="entry name" value="WH-like_DNA-bd_sf"/>
</dbReference>
<dbReference type="Gene3D" id="1.10.10.10">
    <property type="entry name" value="Winged helix-like DNA-binding domain superfamily/Winged helix DNA-binding domain"/>
    <property type="match status" value="1"/>
</dbReference>
<dbReference type="InterPro" id="IPR000792">
    <property type="entry name" value="Tscrpt_reg_LuxR_C"/>
</dbReference>
<feature type="transmembrane region" description="Helical" evidence="4">
    <location>
        <begin position="333"/>
        <end position="357"/>
    </location>
</feature>
<dbReference type="SMART" id="SM00421">
    <property type="entry name" value="HTH_LUXR"/>
    <property type="match status" value="1"/>
</dbReference>
<dbReference type="EMBL" id="VTFY01000001">
    <property type="protein sequence ID" value="MRX81102.1"/>
    <property type="molecule type" value="Genomic_DNA"/>
</dbReference>
<protein>
    <recommendedName>
        <fullName evidence="5">HTH luxR-type domain-containing protein</fullName>
    </recommendedName>
</protein>
<dbReference type="Proteomes" id="UP000438093">
    <property type="component" value="Unassembled WGS sequence"/>
</dbReference>
<dbReference type="Pfam" id="PF00196">
    <property type="entry name" value="GerE"/>
    <property type="match status" value="1"/>
</dbReference>
<evidence type="ECO:0000259" key="5">
    <source>
        <dbReference type="PROSITE" id="PS50043"/>
    </source>
</evidence>
<feature type="transmembrane region" description="Helical" evidence="4">
    <location>
        <begin position="44"/>
        <end position="64"/>
    </location>
</feature>
<reference evidence="7" key="1">
    <citation type="submission" date="2019-08" db="EMBL/GenBank/DDBJ databases">
        <title>Arthrobacter sp. nov., isolated from plateau pika and Tibetan wild ass.</title>
        <authorList>
            <person name="Ge Y."/>
        </authorList>
    </citation>
    <scope>NUCLEOTIDE SEQUENCE [LARGE SCALE GENOMIC DNA]</scope>
    <source>
        <strain evidence="7">HF-4214</strain>
    </source>
</reference>
<keyword evidence="7" id="KW-1185">Reference proteome</keyword>
<sequence>MSTARPNTARCLTIVFGMAFYWSTVDITRVDYFISLQAGTSNGAFAAFAAYCAVAVAVIALLFAKRKRVESLFKEKSWLVPALSLVASLGVALFLIPFRSEGLAFWIARLCASTAPILWFIVITFAWGRTIIQESARFGMMIPLISFAMGIAITLCSLLPDPIGSAIIIATPPITSILWQLSANRKDSDPPTSSRLADLENAQIPTFIVCGIFFCTAAFAHDFVNYSGSRAITAPFTQWVAVSTSITCVVLLSAALAISSRSKNHDHAFIVAWSTIAVAFFGCLFAAALGAFPSEEGAAAVLAACFMCFKLLLWIFTASVARNSQVSSVTAFSVLYLPINVLMVAVVGTVLPMLLQLEEAAVSTYREEMLLMLAFALIIVAFVFFVRYAPALSEAILESAKSTSNYEILSHVADEKELTARETEIVLLISQGYTSKTIAEMLYVSPETVRTHTKRIYRKLGIHNRQDIIKFVNSHSN</sequence>
<keyword evidence="2" id="KW-0238">DNA-binding</keyword>
<dbReference type="PROSITE" id="PS00622">
    <property type="entry name" value="HTH_LUXR_1"/>
    <property type="match status" value="1"/>
</dbReference>
<dbReference type="PRINTS" id="PR00038">
    <property type="entry name" value="HTHLUXR"/>
</dbReference>
<feature type="transmembrane region" description="Helical" evidence="4">
    <location>
        <begin position="166"/>
        <end position="183"/>
    </location>
</feature>
<keyword evidence="4" id="KW-0812">Transmembrane</keyword>
<feature type="transmembrane region" description="Helical" evidence="4">
    <location>
        <begin position="298"/>
        <end position="321"/>
    </location>
</feature>
<comment type="caution">
    <text evidence="6">The sequence shown here is derived from an EMBL/GenBank/DDBJ whole genome shotgun (WGS) entry which is preliminary data.</text>
</comment>
<feature type="transmembrane region" description="Helical" evidence="4">
    <location>
        <begin position="7"/>
        <end position="24"/>
    </location>
</feature>
<evidence type="ECO:0000256" key="4">
    <source>
        <dbReference type="SAM" id="Phobius"/>
    </source>
</evidence>
<accession>A0A6N7RJA0</accession>
<dbReference type="PANTHER" id="PTHR44688:SF16">
    <property type="entry name" value="DNA-BINDING TRANSCRIPTIONAL ACTIVATOR DEVR_DOSR"/>
    <property type="match status" value="1"/>
</dbReference>
<dbReference type="CDD" id="cd06170">
    <property type="entry name" value="LuxR_C_like"/>
    <property type="match status" value="1"/>
</dbReference>
<dbReference type="SUPFAM" id="SSF46894">
    <property type="entry name" value="C-terminal effector domain of the bipartite response regulators"/>
    <property type="match status" value="1"/>
</dbReference>
<evidence type="ECO:0000256" key="2">
    <source>
        <dbReference type="ARBA" id="ARBA00023125"/>
    </source>
</evidence>
<feature type="transmembrane region" description="Helical" evidence="4">
    <location>
        <begin position="270"/>
        <end position="292"/>
    </location>
</feature>
<organism evidence="6 7">
    <name type="scientific">Eggerthella guodeyinii</name>
    <dbReference type="NCBI Taxonomy" id="2690837"/>
    <lineage>
        <taxon>Bacteria</taxon>
        <taxon>Bacillati</taxon>
        <taxon>Actinomycetota</taxon>
        <taxon>Coriobacteriia</taxon>
        <taxon>Eggerthellales</taxon>
        <taxon>Eggerthellaceae</taxon>
        <taxon>Eggerthella</taxon>
    </lineage>
</organism>
<keyword evidence="4" id="KW-0472">Membrane</keyword>
<gene>
    <name evidence="6" type="ORF">GJG86_01110</name>
</gene>
<feature type="transmembrane region" description="Helical" evidence="4">
    <location>
        <begin position="204"/>
        <end position="224"/>
    </location>
</feature>
<feature type="transmembrane region" description="Helical" evidence="4">
    <location>
        <begin position="236"/>
        <end position="258"/>
    </location>
</feature>
<keyword evidence="1" id="KW-0805">Transcription regulation</keyword>
<evidence type="ECO:0000256" key="1">
    <source>
        <dbReference type="ARBA" id="ARBA00023015"/>
    </source>
</evidence>
<dbReference type="RefSeq" id="WP_154332009.1">
    <property type="nucleotide sequence ID" value="NZ_VTFY01000001.1"/>
</dbReference>
<feature type="transmembrane region" description="Helical" evidence="4">
    <location>
        <begin position="140"/>
        <end position="160"/>
    </location>
</feature>
<dbReference type="AlphaFoldDB" id="A0A6N7RJA0"/>
<evidence type="ECO:0000256" key="3">
    <source>
        <dbReference type="ARBA" id="ARBA00023163"/>
    </source>
</evidence>
<feature type="transmembrane region" description="Helical" evidence="4">
    <location>
        <begin position="369"/>
        <end position="389"/>
    </location>
</feature>
<name>A0A6N7RJA0_9ACTN</name>
<evidence type="ECO:0000313" key="7">
    <source>
        <dbReference type="Proteomes" id="UP000438093"/>
    </source>
</evidence>
<feature type="transmembrane region" description="Helical" evidence="4">
    <location>
        <begin position="76"/>
        <end position="98"/>
    </location>
</feature>
<keyword evidence="3" id="KW-0804">Transcription</keyword>
<evidence type="ECO:0000313" key="6">
    <source>
        <dbReference type="EMBL" id="MRX81102.1"/>
    </source>
</evidence>
<dbReference type="InterPro" id="IPR016032">
    <property type="entry name" value="Sig_transdc_resp-reg_C-effctor"/>
</dbReference>
<dbReference type="GO" id="GO:0003677">
    <property type="term" value="F:DNA binding"/>
    <property type="evidence" value="ECO:0007669"/>
    <property type="project" value="UniProtKB-KW"/>
</dbReference>
<dbReference type="PROSITE" id="PS50043">
    <property type="entry name" value="HTH_LUXR_2"/>
    <property type="match status" value="1"/>
</dbReference>
<feature type="transmembrane region" description="Helical" evidence="4">
    <location>
        <begin position="104"/>
        <end position="128"/>
    </location>
</feature>
<proteinExistence type="predicted"/>